<protein>
    <recommendedName>
        <fullName evidence="5">Protein BZR1 homolog</fullName>
    </recommendedName>
    <alternativeName>
        <fullName evidence="5">Protein BRASSINAZOLE-RESISTANT 1 homolog</fullName>
    </alternativeName>
</protein>
<dbReference type="STRING" id="3635.A0A1U8IMQ9"/>
<keyword evidence="9" id="KW-1185">Reference proteome</keyword>
<keyword evidence="5" id="KW-1070">Brassinosteroid signaling pathway</keyword>
<dbReference type="GeneID" id="107898462"/>
<dbReference type="PANTHER" id="PTHR31506:SF21">
    <property type="entry name" value="PROTEIN BZR1 HOMOLOG"/>
    <property type="match status" value="1"/>
</dbReference>
<evidence type="ECO:0000256" key="1">
    <source>
        <dbReference type="ARBA" id="ARBA00005909"/>
    </source>
</evidence>
<dbReference type="Pfam" id="PF05687">
    <property type="entry name" value="BES1_N"/>
    <property type="match status" value="1"/>
</dbReference>
<dbReference type="PaxDb" id="3635-A0A1U8IMQ9"/>
<keyword evidence="4 5" id="KW-0804">Transcription</keyword>
<dbReference type="GO" id="GO:0009742">
    <property type="term" value="P:brassinosteroid mediated signaling pathway"/>
    <property type="evidence" value="ECO:0007669"/>
    <property type="project" value="UniProtKB-UniRule"/>
</dbReference>
<name>A0A1U8IMQ9_GOSHI</name>
<organism evidence="9 10">
    <name type="scientific">Gossypium hirsutum</name>
    <name type="common">Upland cotton</name>
    <name type="synonym">Gossypium mexicanum</name>
    <dbReference type="NCBI Taxonomy" id="3635"/>
    <lineage>
        <taxon>Eukaryota</taxon>
        <taxon>Viridiplantae</taxon>
        <taxon>Streptophyta</taxon>
        <taxon>Embryophyta</taxon>
        <taxon>Tracheophyta</taxon>
        <taxon>Spermatophyta</taxon>
        <taxon>Magnoliopsida</taxon>
        <taxon>eudicotyledons</taxon>
        <taxon>Gunneridae</taxon>
        <taxon>Pentapetalae</taxon>
        <taxon>rosids</taxon>
        <taxon>malvids</taxon>
        <taxon>Malvales</taxon>
        <taxon>Malvaceae</taxon>
        <taxon>Malvoideae</taxon>
        <taxon>Gossypium</taxon>
    </lineage>
</organism>
<keyword evidence="7" id="KW-1133">Transmembrane helix</keyword>
<keyword evidence="2 5" id="KW-0805">Transcription regulation</keyword>
<evidence type="ECO:0000259" key="8">
    <source>
        <dbReference type="Pfam" id="PF05687"/>
    </source>
</evidence>
<dbReference type="GO" id="GO:0003677">
    <property type="term" value="F:DNA binding"/>
    <property type="evidence" value="ECO:0007669"/>
    <property type="project" value="UniProtKB-UniRule"/>
</dbReference>
<dbReference type="InterPro" id="IPR008540">
    <property type="entry name" value="BES1_N"/>
</dbReference>
<proteinExistence type="inferred from homology"/>
<evidence type="ECO:0000256" key="2">
    <source>
        <dbReference type="ARBA" id="ARBA00023015"/>
    </source>
</evidence>
<accession>A0A1U8IMQ9</accession>
<dbReference type="PANTHER" id="PTHR31506">
    <property type="entry name" value="BES1/BZR1 HOMOLOG PROTEIN 3-RELATED"/>
    <property type="match status" value="1"/>
</dbReference>
<feature type="compositionally biased region" description="Basic residues" evidence="6">
    <location>
        <begin position="42"/>
        <end position="57"/>
    </location>
</feature>
<comment type="function">
    <text evidence="5">Functions in brassinosteroid signaling. May function as transcriptional repressor.</text>
</comment>
<gene>
    <name evidence="10" type="primary">LOC107898462</name>
</gene>
<dbReference type="GO" id="GO:0006351">
    <property type="term" value="P:DNA-templated transcription"/>
    <property type="evidence" value="ECO:0007669"/>
    <property type="project" value="InterPro"/>
</dbReference>
<keyword evidence="3 5" id="KW-0238">DNA-binding</keyword>
<sequence length="235" mass="26535">MLSNGTPQVHTLRYCGLLTPLFCTYIAININIKGSLRYFKSRNKRHRAESKKKKKKGMAMAGEKKNKNTSTLRGCIKKSKGPWVVHRTTKEGGRVTRYRFPTEDERLKNKQRERKRRAVAHKIFAGLKEHGNYNLPKRADSNDLLKAVCEEAGWHVEADGTIYRKKSRATMAVSMVHSSCQFVEDIGQSTDEDYCICNDDGNVAAPTLLSLGLGRSHECHDINLMLSLSISSSFT</sequence>
<dbReference type="GO" id="GO:0003700">
    <property type="term" value="F:DNA-binding transcription factor activity"/>
    <property type="evidence" value="ECO:0007669"/>
    <property type="project" value="UniProtKB-UniRule"/>
</dbReference>
<reference evidence="9" key="1">
    <citation type="journal article" date="2020" name="Nat. Genet.">
        <title>Genomic diversifications of five Gossypium allopolyploid species and their impact on cotton improvement.</title>
        <authorList>
            <person name="Chen Z.J."/>
            <person name="Sreedasyam A."/>
            <person name="Ando A."/>
            <person name="Song Q."/>
            <person name="De Santiago L.M."/>
            <person name="Hulse-Kemp A.M."/>
            <person name="Ding M."/>
            <person name="Ye W."/>
            <person name="Kirkbride R.C."/>
            <person name="Jenkins J."/>
            <person name="Plott C."/>
            <person name="Lovell J."/>
            <person name="Lin Y.M."/>
            <person name="Vaughn R."/>
            <person name="Liu B."/>
            <person name="Simpson S."/>
            <person name="Scheffler B.E."/>
            <person name="Wen L."/>
            <person name="Saski C.A."/>
            <person name="Grover C.E."/>
            <person name="Hu G."/>
            <person name="Conover J.L."/>
            <person name="Carlson J.W."/>
            <person name="Shu S."/>
            <person name="Boston L.B."/>
            <person name="Williams M."/>
            <person name="Peterson D.G."/>
            <person name="McGee K."/>
            <person name="Jones D.C."/>
            <person name="Wendel J.F."/>
            <person name="Stelly D.M."/>
            <person name="Grimwood J."/>
            <person name="Schmutz J."/>
        </authorList>
    </citation>
    <scope>NUCLEOTIDE SEQUENCE [LARGE SCALE GENOMIC DNA]</scope>
    <source>
        <strain evidence="9">cv. TM-1</strain>
    </source>
</reference>
<reference evidence="10" key="2">
    <citation type="submission" date="2025-08" db="UniProtKB">
        <authorList>
            <consortium name="RefSeq"/>
        </authorList>
    </citation>
    <scope>IDENTIFICATION</scope>
</reference>
<keyword evidence="7" id="KW-0472">Membrane</keyword>
<dbReference type="Proteomes" id="UP000818029">
    <property type="component" value="Chromosome D04"/>
</dbReference>
<feature type="transmembrane region" description="Helical" evidence="7">
    <location>
        <begin position="12"/>
        <end position="32"/>
    </location>
</feature>
<keyword evidence="7" id="KW-0812">Transmembrane</keyword>
<evidence type="ECO:0000256" key="7">
    <source>
        <dbReference type="SAM" id="Phobius"/>
    </source>
</evidence>
<comment type="subcellular location">
    <subcellularLocation>
        <location evidence="5">Nucleus</location>
    </subcellularLocation>
</comment>
<dbReference type="InterPro" id="IPR033264">
    <property type="entry name" value="BZR"/>
</dbReference>
<evidence type="ECO:0000256" key="3">
    <source>
        <dbReference type="ARBA" id="ARBA00023125"/>
    </source>
</evidence>
<feature type="domain" description="BES1/BZR1 plant transcription factor N-terminal" evidence="8">
    <location>
        <begin position="99"/>
        <end position="180"/>
    </location>
</feature>
<evidence type="ECO:0000256" key="6">
    <source>
        <dbReference type="SAM" id="MobiDB-lite"/>
    </source>
</evidence>
<evidence type="ECO:0000256" key="5">
    <source>
        <dbReference type="RuleBase" id="RU369040"/>
    </source>
</evidence>
<evidence type="ECO:0000313" key="9">
    <source>
        <dbReference type="Proteomes" id="UP000818029"/>
    </source>
</evidence>
<comment type="similarity">
    <text evidence="1 5">Belongs to the BZR/LAT61 family.</text>
</comment>
<dbReference type="KEGG" id="ghi:107898462"/>
<evidence type="ECO:0000313" key="10">
    <source>
        <dbReference type="RefSeq" id="XP_016679417.2"/>
    </source>
</evidence>
<dbReference type="RefSeq" id="XP_016679417.2">
    <property type="nucleotide sequence ID" value="XM_016823928.2"/>
</dbReference>
<evidence type="ECO:0000256" key="4">
    <source>
        <dbReference type="ARBA" id="ARBA00023163"/>
    </source>
</evidence>
<feature type="region of interest" description="Disordered" evidence="6">
    <location>
        <begin position="42"/>
        <end position="73"/>
    </location>
</feature>
<dbReference type="AlphaFoldDB" id="A0A1U8IMQ9"/>
<dbReference type="GO" id="GO:0005634">
    <property type="term" value="C:nucleus"/>
    <property type="evidence" value="ECO:0007669"/>
    <property type="project" value="UniProtKB-SubCell"/>
</dbReference>